<dbReference type="KEGG" id="lck:HN018_17025"/>
<evidence type="ECO:0000313" key="2">
    <source>
        <dbReference type="EMBL" id="QKE91511.1"/>
    </source>
</evidence>
<proteinExistence type="predicted"/>
<evidence type="ECO:0000313" key="3">
    <source>
        <dbReference type="Proteomes" id="UP000500767"/>
    </source>
</evidence>
<dbReference type="Pfam" id="PF18856">
    <property type="entry name" value="baeRF_family12"/>
    <property type="match status" value="1"/>
</dbReference>
<protein>
    <submittedName>
        <fullName evidence="2">Host attachment protein</fullName>
    </submittedName>
</protein>
<dbReference type="Gene3D" id="3.30.420.60">
    <property type="entry name" value="eRF1 domain 2"/>
    <property type="match status" value="1"/>
</dbReference>
<dbReference type="InterPro" id="IPR042226">
    <property type="entry name" value="eFR1_2_sf"/>
</dbReference>
<keyword evidence="3" id="KW-1185">Reference proteome</keyword>
<organism evidence="2 3">
    <name type="scientific">Lichenicola cladoniae</name>
    <dbReference type="NCBI Taxonomy" id="1484109"/>
    <lineage>
        <taxon>Bacteria</taxon>
        <taxon>Pseudomonadati</taxon>
        <taxon>Pseudomonadota</taxon>
        <taxon>Alphaproteobacteria</taxon>
        <taxon>Acetobacterales</taxon>
        <taxon>Acetobacteraceae</taxon>
        <taxon>Lichenicola</taxon>
    </lineage>
</organism>
<reference evidence="2 3" key="1">
    <citation type="journal article" date="2014" name="World J. Microbiol. Biotechnol.">
        <title>Biodiversity and physiological characteristics of Antarctic and Arctic lichens-associated bacteria.</title>
        <authorList>
            <person name="Lee Y.M."/>
            <person name="Kim E.H."/>
            <person name="Lee H.K."/>
            <person name="Hong S.G."/>
        </authorList>
    </citation>
    <scope>NUCLEOTIDE SEQUENCE [LARGE SCALE GENOMIC DNA]</scope>
    <source>
        <strain evidence="2 3">PAMC 26569</strain>
    </source>
</reference>
<gene>
    <name evidence="2" type="ORF">HN018_17025</name>
</gene>
<dbReference type="RefSeq" id="WP_171832961.1">
    <property type="nucleotide sequence ID" value="NZ_CP053708.1"/>
</dbReference>
<evidence type="ECO:0000256" key="1">
    <source>
        <dbReference type="SAM" id="MobiDB-lite"/>
    </source>
</evidence>
<feature type="region of interest" description="Disordered" evidence="1">
    <location>
        <begin position="30"/>
        <end position="65"/>
    </location>
</feature>
<dbReference type="Proteomes" id="UP000500767">
    <property type="component" value="Chromosome"/>
</dbReference>
<dbReference type="EMBL" id="CP053708">
    <property type="protein sequence ID" value="QKE91511.1"/>
    <property type="molecule type" value="Genomic_DNA"/>
</dbReference>
<dbReference type="AlphaFoldDB" id="A0A6M8HTI1"/>
<accession>A0A6M8HTI1</accession>
<name>A0A6M8HTI1_9PROT</name>
<dbReference type="InterPro" id="IPR041374">
    <property type="entry name" value="BaeRF_family12"/>
</dbReference>
<sequence>MSKNGTTWYVVADGGKARILTLGDNGMHTLQQFDNSGHGDTDEDPSGGTSQLKAPKSDPHAQAKSHFAKLVAARLNEAVRTGKVDEIVLAASAHVLHDIREELDKAATAKLTKSLSKDLTNTPDHDLASHFA</sequence>